<keyword evidence="6" id="KW-0238">DNA-binding</keyword>
<keyword evidence="5" id="KW-0190">Covalent protein-DNA linkage</keyword>
<dbReference type="InterPro" id="IPR003738">
    <property type="entry name" value="SRAP"/>
</dbReference>
<keyword evidence="2 8" id="KW-0645">Protease</keyword>
<dbReference type="EMBL" id="CP027665">
    <property type="protein sequence ID" value="AVO37160.1"/>
    <property type="molecule type" value="Genomic_DNA"/>
</dbReference>
<evidence type="ECO:0000256" key="3">
    <source>
        <dbReference type="ARBA" id="ARBA00022763"/>
    </source>
</evidence>
<protein>
    <recommendedName>
        <fullName evidence="8">Abasic site processing protein</fullName>
        <ecNumber evidence="8">3.4.-.-</ecNumber>
    </recommendedName>
</protein>
<name>A0A2S0MMQ9_9RHOB</name>
<evidence type="ECO:0000256" key="2">
    <source>
        <dbReference type="ARBA" id="ARBA00022670"/>
    </source>
</evidence>
<evidence type="ECO:0000256" key="6">
    <source>
        <dbReference type="ARBA" id="ARBA00023125"/>
    </source>
</evidence>
<evidence type="ECO:0000256" key="7">
    <source>
        <dbReference type="ARBA" id="ARBA00023239"/>
    </source>
</evidence>
<keyword evidence="4 8" id="KW-0378">Hydrolase</keyword>
<dbReference type="GO" id="GO:0008233">
    <property type="term" value="F:peptidase activity"/>
    <property type="evidence" value="ECO:0007669"/>
    <property type="project" value="UniProtKB-KW"/>
</dbReference>
<keyword evidence="7" id="KW-0456">Lyase</keyword>
<dbReference type="PANTHER" id="PTHR13604:SF0">
    <property type="entry name" value="ABASIC SITE PROCESSING PROTEIN HMCES"/>
    <property type="match status" value="1"/>
</dbReference>
<dbReference type="AlphaFoldDB" id="A0A2S0MMQ9"/>
<evidence type="ECO:0000256" key="1">
    <source>
        <dbReference type="ARBA" id="ARBA00008136"/>
    </source>
</evidence>
<reference evidence="10" key="1">
    <citation type="submission" date="2018-03" db="EMBL/GenBank/DDBJ databases">
        <title>Genomic analysis of the strain SH-1 isolated from shrimp intestine.</title>
        <authorList>
            <person name="Kim Y.-S."/>
            <person name="Kim S.-E."/>
            <person name="Kim K.-H."/>
        </authorList>
    </citation>
    <scope>NUCLEOTIDE SEQUENCE [LARGE SCALE GENOMIC DNA]</scope>
    <source>
        <strain evidence="10">SH-1</strain>
    </source>
</reference>
<evidence type="ECO:0000313" key="10">
    <source>
        <dbReference type="Proteomes" id="UP000237655"/>
    </source>
</evidence>
<dbReference type="GO" id="GO:0003697">
    <property type="term" value="F:single-stranded DNA binding"/>
    <property type="evidence" value="ECO:0007669"/>
    <property type="project" value="InterPro"/>
</dbReference>
<evidence type="ECO:0000256" key="5">
    <source>
        <dbReference type="ARBA" id="ARBA00023124"/>
    </source>
</evidence>
<proteinExistence type="inferred from homology"/>
<sequence>MCGRFVDPNLRSAGLDTSWLKIDPFEGWQRRFNVKPTQDIVLLTPDLRPMIARWWLVPSWHKGALSDWKATTFNARIEDAATKPTFRAVWNRGRCLIPMAGYYEWTGTKGRKTPHFIRGTGNEENLYAAGLASRWGDLLTCTMLTRAANESVADIHHRMPVILDTAERETWLTGGGDPAGLGEKAGLTHHPVRRFGRDDDGPDLIEEFAADP</sequence>
<dbReference type="KEGG" id="thas:C6Y53_05210"/>
<dbReference type="Gene3D" id="3.90.1680.10">
    <property type="entry name" value="SOS response associated peptidase-like"/>
    <property type="match status" value="1"/>
</dbReference>
<comment type="similarity">
    <text evidence="1 8">Belongs to the SOS response-associated peptidase family.</text>
</comment>
<dbReference type="Proteomes" id="UP000237655">
    <property type="component" value="Chromosome"/>
</dbReference>
<dbReference type="GO" id="GO:0006508">
    <property type="term" value="P:proteolysis"/>
    <property type="evidence" value="ECO:0007669"/>
    <property type="project" value="UniProtKB-KW"/>
</dbReference>
<keyword evidence="10" id="KW-1185">Reference proteome</keyword>
<dbReference type="Pfam" id="PF02586">
    <property type="entry name" value="SRAP"/>
    <property type="match status" value="1"/>
</dbReference>
<dbReference type="SUPFAM" id="SSF143081">
    <property type="entry name" value="BB1717-like"/>
    <property type="match status" value="1"/>
</dbReference>
<dbReference type="PANTHER" id="PTHR13604">
    <property type="entry name" value="DC12-RELATED"/>
    <property type="match status" value="1"/>
</dbReference>
<evidence type="ECO:0000313" key="9">
    <source>
        <dbReference type="EMBL" id="AVO37160.1"/>
    </source>
</evidence>
<evidence type="ECO:0000256" key="8">
    <source>
        <dbReference type="RuleBase" id="RU364100"/>
    </source>
</evidence>
<dbReference type="RefSeq" id="WP_106471473.1">
    <property type="nucleotide sequence ID" value="NZ_CP027665.1"/>
</dbReference>
<dbReference type="GO" id="GO:0016829">
    <property type="term" value="F:lyase activity"/>
    <property type="evidence" value="ECO:0007669"/>
    <property type="project" value="UniProtKB-KW"/>
</dbReference>
<keyword evidence="3" id="KW-0227">DNA damage</keyword>
<gene>
    <name evidence="9" type="ORF">C6Y53_05210</name>
</gene>
<accession>A0A2S0MMQ9</accession>
<dbReference type="EC" id="3.4.-.-" evidence="8"/>
<dbReference type="GO" id="GO:0106300">
    <property type="term" value="P:protein-DNA covalent cross-linking repair"/>
    <property type="evidence" value="ECO:0007669"/>
    <property type="project" value="InterPro"/>
</dbReference>
<evidence type="ECO:0000256" key="4">
    <source>
        <dbReference type="ARBA" id="ARBA00022801"/>
    </source>
</evidence>
<organism evidence="9 10">
    <name type="scientific">Pukyongiella litopenaei</name>
    <dbReference type="NCBI Taxonomy" id="2605946"/>
    <lineage>
        <taxon>Bacteria</taxon>
        <taxon>Pseudomonadati</taxon>
        <taxon>Pseudomonadota</taxon>
        <taxon>Alphaproteobacteria</taxon>
        <taxon>Rhodobacterales</taxon>
        <taxon>Paracoccaceae</taxon>
        <taxon>Pukyongiella</taxon>
    </lineage>
</organism>
<dbReference type="InterPro" id="IPR036590">
    <property type="entry name" value="SRAP-like"/>
</dbReference>